<keyword evidence="2" id="KW-1185">Reference proteome</keyword>
<reference evidence="1" key="1">
    <citation type="submission" date="2022-11" db="UniProtKB">
        <authorList>
            <consortium name="EnsemblMetazoa"/>
        </authorList>
    </citation>
    <scope>IDENTIFICATION</scope>
</reference>
<organism evidence="1 2">
    <name type="scientific">Patiria miniata</name>
    <name type="common">Bat star</name>
    <name type="synonym">Asterina miniata</name>
    <dbReference type="NCBI Taxonomy" id="46514"/>
    <lineage>
        <taxon>Eukaryota</taxon>
        <taxon>Metazoa</taxon>
        <taxon>Echinodermata</taxon>
        <taxon>Eleutherozoa</taxon>
        <taxon>Asterozoa</taxon>
        <taxon>Asteroidea</taxon>
        <taxon>Valvatacea</taxon>
        <taxon>Valvatida</taxon>
        <taxon>Asterinidae</taxon>
        <taxon>Patiria</taxon>
    </lineage>
</organism>
<proteinExistence type="predicted"/>
<evidence type="ECO:0000313" key="1">
    <source>
        <dbReference type="EnsemblMetazoa" id="XP_038046673.1"/>
    </source>
</evidence>
<name>A0A913Z4B5_PATMI</name>
<evidence type="ECO:0000313" key="2">
    <source>
        <dbReference type="Proteomes" id="UP000887568"/>
    </source>
</evidence>
<dbReference type="RefSeq" id="XP_038046673.1">
    <property type="nucleotide sequence ID" value="XM_038190745.1"/>
</dbReference>
<dbReference type="EnsemblMetazoa" id="XM_038190745.1">
    <property type="protein sequence ID" value="XP_038046673.1"/>
    <property type="gene ID" value="LOC119720878"/>
</dbReference>
<dbReference type="GeneID" id="119720878"/>
<dbReference type="AlphaFoldDB" id="A0A913Z4B5"/>
<dbReference type="Proteomes" id="UP000887568">
    <property type="component" value="Unplaced"/>
</dbReference>
<accession>A0A913Z4B5</accession>
<sequence>MQQQQQQVVMQRQEQQVVMQQQQQQVLTPPRQQQVVRQRHQQQVVMQLQQQQVVMQLQQEYRQPRPSSINEKVRVFFVRLRYPGDEVEDKTFKMSSFRGRRTDSQINCV</sequence>
<protein>
    <submittedName>
        <fullName evidence="1">Uncharacterized protein</fullName>
    </submittedName>
</protein>